<accession>A0AAW1UL65</accession>
<comment type="caution">
    <text evidence="1">The sequence shown here is derived from an EMBL/GenBank/DDBJ whole genome shotgun (WGS) entry which is preliminary data.</text>
</comment>
<dbReference type="SUPFAM" id="SSF81383">
    <property type="entry name" value="F-box domain"/>
    <property type="match status" value="1"/>
</dbReference>
<sequence>MAKHAGFCIKTVLDNPLSEIVTVRDFNFGEALESVYPLLDIIFSYLNDKDLENVALVKKSWRDIAERIMKKRPPNLCWVTCFQRYKSNFIKHSGNLHYNDAKIGIFLIDYRRLNLNKYICLHIDTVNLHRMTFAEYLSKEIVNKRMTYCLLSCPKVVSLFTNDIKYSNGSIFDGILLPEIPGIRTTMFYCNPIKLKKNAKFINNFIQQNEELKCLLLFSLTDLHRSIDNLFKVLLKDTRPEDVAVGGGIIRGSKSFQNVQNKSKKIYNSNETFCIAFLKKSNTDPLFNAASFVINGNDFSNEEFHEEVSKFRKRVIIRQTSIAFRICCGAKWEKDEESKIFNKHFPNTPLLGLEADGEIGWDSFNLPDDEERKPKKSKKSYPKLEHEWSTIFVLITWGEIIKE</sequence>
<dbReference type="PANTHER" id="PTHR14939:SF5">
    <property type="entry name" value="F-BOX ONLY PROTEIN 22"/>
    <property type="match status" value="1"/>
</dbReference>
<dbReference type="PANTHER" id="PTHR14939">
    <property type="entry name" value="F-BOX ONLY PROTEIN 22"/>
    <property type="match status" value="1"/>
</dbReference>
<protein>
    <recommendedName>
        <fullName evidence="3">F-box domain-containing protein</fullName>
    </recommendedName>
</protein>
<dbReference type="GO" id="GO:0032436">
    <property type="term" value="P:positive regulation of proteasomal ubiquitin-dependent protein catabolic process"/>
    <property type="evidence" value="ECO:0007669"/>
    <property type="project" value="TreeGrafter"/>
</dbReference>
<dbReference type="InterPro" id="IPR036047">
    <property type="entry name" value="F-box-like_dom_sf"/>
</dbReference>
<dbReference type="EMBL" id="JARQZJ010000069">
    <property type="protein sequence ID" value="KAK9881541.1"/>
    <property type="molecule type" value="Genomic_DNA"/>
</dbReference>
<evidence type="ECO:0000313" key="2">
    <source>
        <dbReference type="Proteomes" id="UP001431783"/>
    </source>
</evidence>
<reference evidence="1 2" key="1">
    <citation type="submission" date="2023-03" db="EMBL/GenBank/DDBJ databases">
        <title>Genome insight into feeding habits of ladybird beetles.</title>
        <authorList>
            <person name="Li H.-S."/>
            <person name="Huang Y.-H."/>
            <person name="Pang H."/>
        </authorList>
    </citation>
    <scope>NUCLEOTIDE SEQUENCE [LARGE SCALE GENOMIC DNA]</scope>
    <source>
        <strain evidence="1">SYSU_2023b</strain>
        <tissue evidence="1">Whole body</tissue>
    </source>
</reference>
<organism evidence="1 2">
    <name type="scientific">Henosepilachna vigintioctopunctata</name>
    <dbReference type="NCBI Taxonomy" id="420089"/>
    <lineage>
        <taxon>Eukaryota</taxon>
        <taxon>Metazoa</taxon>
        <taxon>Ecdysozoa</taxon>
        <taxon>Arthropoda</taxon>
        <taxon>Hexapoda</taxon>
        <taxon>Insecta</taxon>
        <taxon>Pterygota</taxon>
        <taxon>Neoptera</taxon>
        <taxon>Endopterygota</taxon>
        <taxon>Coleoptera</taxon>
        <taxon>Polyphaga</taxon>
        <taxon>Cucujiformia</taxon>
        <taxon>Coccinelloidea</taxon>
        <taxon>Coccinellidae</taxon>
        <taxon>Epilachninae</taxon>
        <taxon>Epilachnini</taxon>
        <taxon>Henosepilachna</taxon>
    </lineage>
</organism>
<dbReference type="AlphaFoldDB" id="A0AAW1UL65"/>
<dbReference type="GO" id="GO:0000209">
    <property type="term" value="P:protein polyubiquitination"/>
    <property type="evidence" value="ECO:0007669"/>
    <property type="project" value="TreeGrafter"/>
</dbReference>
<evidence type="ECO:0008006" key="3">
    <source>
        <dbReference type="Google" id="ProtNLM"/>
    </source>
</evidence>
<evidence type="ECO:0000313" key="1">
    <source>
        <dbReference type="EMBL" id="KAK9881541.1"/>
    </source>
</evidence>
<gene>
    <name evidence="1" type="ORF">WA026_016419</name>
</gene>
<name>A0AAW1UL65_9CUCU</name>
<keyword evidence="2" id="KW-1185">Reference proteome</keyword>
<dbReference type="Proteomes" id="UP001431783">
    <property type="component" value="Unassembled WGS sequence"/>
</dbReference>
<proteinExistence type="predicted"/>